<evidence type="ECO:0000259" key="1">
    <source>
        <dbReference type="Pfam" id="PF19044"/>
    </source>
</evidence>
<dbReference type="Gene3D" id="3.40.50.300">
    <property type="entry name" value="P-loop containing nucleotide triphosphate hydrolases"/>
    <property type="match status" value="1"/>
</dbReference>
<reference evidence="2" key="1">
    <citation type="submission" date="2013-08" db="EMBL/GenBank/DDBJ databases">
        <authorList>
            <person name="Mendez C."/>
            <person name="Richter M."/>
            <person name="Ferrer M."/>
            <person name="Sanchez J."/>
        </authorList>
    </citation>
    <scope>NUCLEOTIDE SEQUENCE</scope>
</reference>
<protein>
    <submittedName>
        <fullName evidence="2">Transfer protein TraC</fullName>
    </submittedName>
</protein>
<proteinExistence type="predicted"/>
<dbReference type="InterPro" id="IPR043964">
    <property type="entry name" value="P-loop_TraG"/>
</dbReference>
<dbReference type="Pfam" id="PF19044">
    <property type="entry name" value="P-loop_TraG"/>
    <property type="match status" value="1"/>
</dbReference>
<dbReference type="InterPro" id="IPR053155">
    <property type="entry name" value="F-pilin_assembly_TraC"/>
</dbReference>
<dbReference type="PANTHER" id="PTHR38467:SF1">
    <property type="entry name" value="CONJUGATIVE TRANSFER: ASSEMBLY"/>
    <property type="match status" value="1"/>
</dbReference>
<dbReference type="InterPro" id="IPR027417">
    <property type="entry name" value="P-loop_NTPase"/>
</dbReference>
<comment type="caution">
    <text evidence="2">The sequence shown here is derived from an EMBL/GenBank/DDBJ whole genome shotgun (WGS) entry which is preliminary data.</text>
</comment>
<sequence length="219" mass="24563">ARTVSFDNPFVVVELEELKGDPILQAVVLQLVMYQITTEMYLSDRAIPKMLLIDEAWDLMGEIKTGRFIESAFRRARKYGGSVGVATQSFEDFEKSPASRAAISNSVWQFVLSQKPESLQHAVDNKLLMGSESLIDLVRTVHTSKDKDYSELFIRSEGGMGLYKFIVDRWSYYTFTSNAKDVARIDALVSEGKSLVEAIDILASADHEAMYGKKSREAA</sequence>
<dbReference type="AlphaFoldDB" id="T0ZZB5"/>
<feature type="domain" description="TraG P-loop" evidence="1">
    <location>
        <begin position="7"/>
        <end position="204"/>
    </location>
</feature>
<accession>T0ZZB5</accession>
<name>T0ZZB5_9ZZZZ</name>
<gene>
    <name evidence="2" type="ORF">B1A_13606</name>
</gene>
<dbReference type="CDD" id="cd01127">
    <property type="entry name" value="TrwB_TraG_TraD_VirD4"/>
    <property type="match status" value="1"/>
</dbReference>
<organism evidence="2">
    <name type="scientific">mine drainage metagenome</name>
    <dbReference type="NCBI Taxonomy" id="410659"/>
    <lineage>
        <taxon>unclassified sequences</taxon>
        <taxon>metagenomes</taxon>
        <taxon>ecological metagenomes</taxon>
    </lineage>
</organism>
<reference evidence="2" key="2">
    <citation type="journal article" date="2014" name="ISME J.">
        <title>Microbial stratification in low pH oxic and suboxic macroscopic growths along an acid mine drainage.</title>
        <authorList>
            <person name="Mendez-Garcia C."/>
            <person name="Mesa V."/>
            <person name="Sprenger R.R."/>
            <person name="Richter M."/>
            <person name="Diez M.S."/>
            <person name="Solano J."/>
            <person name="Bargiela R."/>
            <person name="Golyshina O.V."/>
            <person name="Manteca A."/>
            <person name="Ramos J.L."/>
            <person name="Gallego J.R."/>
            <person name="Llorente I."/>
            <person name="Martins Dos Santos V.A."/>
            <person name="Jensen O.N."/>
            <person name="Pelaez A.I."/>
            <person name="Sanchez J."/>
            <person name="Ferrer M."/>
        </authorList>
    </citation>
    <scope>NUCLEOTIDE SEQUENCE</scope>
</reference>
<feature type="non-terminal residue" evidence="2">
    <location>
        <position position="1"/>
    </location>
</feature>
<dbReference type="PANTHER" id="PTHR38467">
    <property type="match status" value="1"/>
</dbReference>
<evidence type="ECO:0000313" key="2">
    <source>
        <dbReference type="EMBL" id="EQD49972.1"/>
    </source>
</evidence>
<dbReference type="SUPFAM" id="SSF52540">
    <property type="entry name" value="P-loop containing nucleoside triphosphate hydrolases"/>
    <property type="match status" value="1"/>
</dbReference>
<dbReference type="EMBL" id="AUZX01009963">
    <property type="protein sequence ID" value="EQD49972.1"/>
    <property type="molecule type" value="Genomic_DNA"/>
</dbReference>